<sequence length="246" mass="26061">MSEFNERFAVVTGASSGIGLQLTETLLAQGATVLAMARHTQPPEALQAHLGERLHWLAGDVTCERDLAALAARAASIGAVDYLVPNAGIARLADGLDTQAFEQQWRVNGAGALNTFAVLSQQMRTPASVVFIGTFLTQVTFPGLAAYIASKTALIAQARTLAMEWAGKGVRINVVSPGPTATPIWHSLGLSGDQVESVTRDINLRLVDGSFLSPQEIVDVVTFLLSTKSAGLYGQELIVDKGYGLR</sequence>
<proteinExistence type="inferred from homology"/>
<dbReference type="CDD" id="cd05233">
    <property type="entry name" value="SDR_c"/>
    <property type="match status" value="1"/>
</dbReference>
<accession>A0A2R3IU16</accession>
<protein>
    <submittedName>
        <fullName evidence="3">NADH(P)-binding family protein</fullName>
    </submittedName>
</protein>
<dbReference type="InterPro" id="IPR036291">
    <property type="entry name" value="NAD(P)-bd_dom_sf"/>
</dbReference>
<evidence type="ECO:0000256" key="2">
    <source>
        <dbReference type="ARBA" id="ARBA00023002"/>
    </source>
</evidence>
<evidence type="ECO:0000256" key="1">
    <source>
        <dbReference type="ARBA" id="ARBA00006484"/>
    </source>
</evidence>
<dbReference type="PANTHER" id="PTHR42760">
    <property type="entry name" value="SHORT-CHAIN DEHYDROGENASES/REDUCTASES FAMILY MEMBER"/>
    <property type="match status" value="1"/>
</dbReference>
<dbReference type="InterPro" id="IPR002347">
    <property type="entry name" value="SDR_fam"/>
</dbReference>
<evidence type="ECO:0000313" key="3">
    <source>
        <dbReference type="EMBL" id="AVK05323.1"/>
    </source>
</evidence>
<keyword evidence="4" id="KW-1185">Reference proteome</keyword>
<dbReference type="RefSeq" id="WP_105446864.1">
    <property type="nucleotide sequence ID" value="NZ_CP027169.1"/>
</dbReference>
<organism evidence="3 4">
    <name type="scientific">Pseudomonas paraeruginosa</name>
    <dbReference type="NCBI Taxonomy" id="2994495"/>
    <lineage>
        <taxon>Bacteria</taxon>
        <taxon>Pseudomonadati</taxon>
        <taxon>Pseudomonadota</taxon>
        <taxon>Gammaproteobacteria</taxon>
        <taxon>Pseudomonadales</taxon>
        <taxon>Pseudomonadaceae</taxon>
        <taxon>Pseudomonas</taxon>
    </lineage>
</organism>
<dbReference type="Proteomes" id="UP000238390">
    <property type="component" value="Chromosome"/>
</dbReference>
<dbReference type="Gene3D" id="3.40.50.720">
    <property type="entry name" value="NAD(P)-binding Rossmann-like Domain"/>
    <property type="match status" value="1"/>
</dbReference>
<dbReference type="PRINTS" id="PR00081">
    <property type="entry name" value="GDHRDH"/>
</dbReference>
<dbReference type="PANTHER" id="PTHR42760:SF115">
    <property type="entry name" value="3-OXOACYL-[ACYL-CARRIER-PROTEIN] REDUCTASE FABG"/>
    <property type="match status" value="1"/>
</dbReference>
<dbReference type="AlphaFoldDB" id="A0A2R3IU16"/>
<dbReference type="GO" id="GO:0016616">
    <property type="term" value="F:oxidoreductase activity, acting on the CH-OH group of donors, NAD or NADP as acceptor"/>
    <property type="evidence" value="ECO:0007669"/>
    <property type="project" value="TreeGrafter"/>
</dbReference>
<comment type="similarity">
    <text evidence="1">Belongs to the short-chain dehydrogenases/reductases (SDR) family.</text>
</comment>
<dbReference type="EMBL" id="CP027169">
    <property type="protein sequence ID" value="AVK05323.1"/>
    <property type="molecule type" value="Genomic_DNA"/>
</dbReference>
<name>A0A2R3IU16_9PSED</name>
<dbReference type="Pfam" id="PF13561">
    <property type="entry name" value="adh_short_C2"/>
    <property type="match status" value="1"/>
</dbReference>
<keyword evidence="2" id="KW-0560">Oxidoreductase</keyword>
<evidence type="ECO:0000313" key="4">
    <source>
        <dbReference type="Proteomes" id="UP000238390"/>
    </source>
</evidence>
<reference evidence="3 4" key="1">
    <citation type="submission" date="2018-02" db="EMBL/GenBank/DDBJ databases">
        <title>FDA/CDC Antimicrobial Resistant Isolate Bank Genome Sequencing.</title>
        <authorList>
            <person name="Benahmed F.H."/>
            <person name="Lutgring J.D."/>
            <person name="Yoo B."/>
            <person name="Machado M."/>
            <person name="Brown A."/>
            <person name="McAllister G."/>
            <person name="Perry A."/>
            <person name="Halpin A.L."/>
            <person name="Vavikolanu K."/>
            <person name="Ott S."/>
            <person name="Zhao X."/>
            <person name="Tallon L.J."/>
            <person name="Sadzewicz L."/>
            <person name="Aluvathingal J."/>
            <person name="Nadendla S."/>
            <person name="Voskania-kordi A."/>
            <person name="Simonyan V."/>
            <person name="Patel J."/>
            <person name="Shawar R.M."/>
        </authorList>
    </citation>
    <scope>NUCLEOTIDE SEQUENCE [LARGE SCALE GENOMIC DNA]</scope>
    <source>
        <strain evidence="3 4">AR_0356</strain>
    </source>
</reference>
<dbReference type="SUPFAM" id="SSF51735">
    <property type="entry name" value="NAD(P)-binding Rossmann-fold domains"/>
    <property type="match status" value="1"/>
</dbReference>
<dbReference type="PRINTS" id="PR00080">
    <property type="entry name" value="SDRFAMILY"/>
</dbReference>
<gene>
    <name evidence="3" type="ORF">CSB93_4301</name>
</gene>